<gene>
    <name evidence="7" type="ORF">QBC33DRAFT_539425</name>
</gene>
<evidence type="ECO:0000256" key="3">
    <source>
        <dbReference type="ARBA" id="ARBA00022630"/>
    </source>
</evidence>
<dbReference type="Gene3D" id="3.30.9.10">
    <property type="entry name" value="D-Amino Acid Oxidase, subunit A, domain 2"/>
    <property type="match status" value="1"/>
</dbReference>
<dbReference type="EMBL" id="MU839009">
    <property type="protein sequence ID" value="KAK1767167.1"/>
    <property type="molecule type" value="Genomic_DNA"/>
</dbReference>
<dbReference type="PANTHER" id="PTHR11530">
    <property type="entry name" value="D-AMINO ACID OXIDASE"/>
    <property type="match status" value="1"/>
</dbReference>
<evidence type="ECO:0000256" key="4">
    <source>
        <dbReference type="ARBA" id="ARBA00022827"/>
    </source>
</evidence>
<evidence type="ECO:0000256" key="5">
    <source>
        <dbReference type="ARBA" id="ARBA00023002"/>
    </source>
</evidence>
<keyword evidence="3" id="KW-0285">Flavoprotein</keyword>
<evidence type="ECO:0000313" key="7">
    <source>
        <dbReference type="EMBL" id="KAK1767167.1"/>
    </source>
</evidence>
<dbReference type="GeneID" id="85311176"/>
<feature type="non-terminal residue" evidence="7">
    <location>
        <position position="1"/>
    </location>
</feature>
<dbReference type="InterPro" id="IPR006076">
    <property type="entry name" value="FAD-dep_OxRdtase"/>
</dbReference>
<dbReference type="SUPFAM" id="SSF54373">
    <property type="entry name" value="FAD-linked reductases, C-terminal domain"/>
    <property type="match status" value="1"/>
</dbReference>
<dbReference type="AlphaFoldDB" id="A0AAJ0C1V6"/>
<dbReference type="PANTHER" id="PTHR11530:SF26">
    <property type="entry name" value="FAD DEPENDENT OXIDOREDUCTASE SUPERFAMILY (AFU_ORTHOLOGUE AFUA_5G13940)"/>
    <property type="match status" value="1"/>
</dbReference>
<evidence type="ECO:0000256" key="1">
    <source>
        <dbReference type="ARBA" id="ARBA00001974"/>
    </source>
</evidence>
<keyword evidence="4" id="KW-0274">FAD</keyword>
<comment type="cofactor">
    <cofactor evidence="1">
        <name>FAD</name>
        <dbReference type="ChEBI" id="CHEBI:57692"/>
    </cofactor>
</comment>
<keyword evidence="8" id="KW-1185">Reference proteome</keyword>
<reference evidence="7" key="1">
    <citation type="submission" date="2023-06" db="EMBL/GenBank/DDBJ databases">
        <title>Genome-scale phylogeny and comparative genomics of the fungal order Sordariales.</title>
        <authorList>
            <consortium name="Lawrence Berkeley National Laboratory"/>
            <person name="Hensen N."/>
            <person name="Bonometti L."/>
            <person name="Westerberg I."/>
            <person name="Brannstrom I.O."/>
            <person name="Guillou S."/>
            <person name="Cros-Aarteil S."/>
            <person name="Calhoun S."/>
            <person name="Haridas S."/>
            <person name="Kuo A."/>
            <person name="Mondo S."/>
            <person name="Pangilinan J."/>
            <person name="Riley R."/>
            <person name="Labutti K."/>
            <person name="Andreopoulos B."/>
            <person name="Lipzen A."/>
            <person name="Chen C."/>
            <person name="Yanf M."/>
            <person name="Daum C."/>
            <person name="Ng V."/>
            <person name="Clum A."/>
            <person name="Steindorff A."/>
            <person name="Ohm R."/>
            <person name="Martin F."/>
            <person name="Silar P."/>
            <person name="Natvig D."/>
            <person name="Lalanne C."/>
            <person name="Gautier V."/>
            <person name="Ament-Velasquez S.L."/>
            <person name="Kruys A."/>
            <person name="Hutchinson M.I."/>
            <person name="Powell A.J."/>
            <person name="Barry K."/>
            <person name="Miller A.N."/>
            <person name="Grigoriev I.V."/>
            <person name="Debuchy R."/>
            <person name="Gladieux P."/>
            <person name="Thoren M.H."/>
            <person name="Johannesson H."/>
        </authorList>
    </citation>
    <scope>NUCLEOTIDE SEQUENCE</scope>
    <source>
        <strain evidence="7">8032-3</strain>
    </source>
</reference>
<dbReference type="GO" id="GO:0005737">
    <property type="term" value="C:cytoplasm"/>
    <property type="evidence" value="ECO:0007669"/>
    <property type="project" value="TreeGrafter"/>
</dbReference>
<proteinExistence type="inferred from homology"/>
<feature type="domain" description="FAD dependent oxidoreductase" evidence="6">
    <location>
        <begin position="4"/>
        <end position="273"/>
    </location>
</feature>
<dbReference type="InterPro" id="IPR023209">
    <property type="entry name" value="DAO"/>
</dbReference>
<organism evidence="7 8">
    <name type="scientific">Phialemonium atrogriseum</name>
    <dbReference type="NCBI Taxonomy" id="1093897"/>
    <lineage>
        <taxon>Eukaryota</taxon>
        <taxon>Fungi</taxon>
        <taxon>Dikarya</taxon>
        <taxon>Ascomycota</taxon>
        <taxon>Pezizomycotina</taxon>
        <taxon>Sordariomycetes</taxon>
        <taxon>Sordariomycetidae</taxon>
        <taxon>Cephalothecales</taxon>
        <taxon>Cephalothecaceae</taxon>
        <taxon>Phialemonium</taxon>
    </lineage>
</organism>
<dbReference type="SUPFAM" id="SSF51971">
    <property type="entry name" value="Nucleotide-binding domain"/>
    <property type="match status" value="1"/>
</dbReference>
<keyword evidence="5" id="KW-0560">Oxidoreductase</keyword>
<dbReference type="Proteomes" id="UP001244011">
    <property type="component" value="Unassembled WGS sequence"/>
</dbReference>
<dbReference type="RefSeq" id="XP_060283380.1">
    <property type="nucleotide sequence ID" value="XM_060427989.1"/>
</dbReference>
<dbReference type="GO" id="GO:0003884">
    <property type="term" value="F:D-amino-acid oxidase activity"/>
    <property type="evidence" value="ECO:0007669"/>
    <property type="project" value="InterPro"/>
</dbReference>
<dbReference type="InterPro" id="IPR006181">
    <property type="entry name" value="D-amino_acid_oxidase_CS"/>
</dbReference>
<evidence type="ECO:0000259" key="6">
    <source>
        <dbReference type="Pfam" id="PF01266"/>
    </source>
</evidence>
<name>A0AAJ0C1V6_9PEZI</name>
<dbReference type="GO" id="GO:0071949">
    <property type="term" value="F:FAD binding"/>
    <property type="evidence" value="ECO:0007669"/>
    <property type="project" value="InterPro"/>
</dbReference>
<dbReference type="GO" id="GO:0019478">
    <property type="term" value="P:D-amino acid catabolic process"/>
    <property type="evidence" value="ECO:0007669"/>
    <property type="project" value="TreeGrafter"/>
</dbReference>
<dbReference type="Gene3D" id="3.40.50.720">
    <property type="entry name" value="NAD(P)-binding Rossmann-like Domain"/>
    <property type="match status" value="1"/>
</dbReference>
<dbReference type="Pfam" id="PF01266">
    <property type="entry name" value="DAO"/>
    <property type="match status" value="1"/>
</dbReference>
<evidence type="ECO:0000313" key="8">
    <source>
        <dbReference type="Proteomes" id="UP001244011"/>
    </source>
</evidence>
<accession>A0AAJ0C1V6</accession>
<protein>
    <recommendedName>
        <fullName evidence="6">FAD dependent oxidoreductase domain-containing protein</fullName>
    </recommendedName>
</protein>
<sequence>LAREHELALETFRRMDALAQTSPEAGVIFMRGVEYLEAPPPEYRALDAARAAELGVQDFRLLGAHEFPDERVAWGCEYRTWCANPMVYCCFLLRRFVYRGGRIVKREVRDPAEVFAVADLGRVDAVVNASGNGFGDDKMSITRGQTCLVSNPSDATVTRQNADGSWTFCVPRNFYGGTVIGGTKEPDNWDPEPSAEVRNRLLSTFAATYPQILGPTGKFEVIRDIVGRRPTRRGGLRLETEEIGEEKKVVVHAYGLGGRGYELSWGVAQEVVKLVNAGVGAGS</sequence>
<comment type="similarity">
    <text evidence="2">Belongs to the DAMOX/DASOX family.</text>
</comment>
<dbReference type="PROSITE" id="PS00677">
    <property type="entry name" value="DAO"/>
    <property type="match status" value="1"/>
</dbReference>
<comment type="caution">
    <text evidence="7">The sequence shown here is derived from an EMBL/GenBank/DDBJ whole genome shotgun (WGS) entry which is preliminary data.</text>
</comment>
<evidence type="ECO:0000256" key="2">
    <source>
        <dbReference type="ARBA" id="ARBA00006730"/>
    </source>
</evidence>